<comment type="subcellular location">
    <subcellularLocation>
        <location evidence="1">Cell envelope</location>
    </subcellularLocation>
</comment>
<sequence>MRKKAVVVVVILVLIALSILGERFLDRSTESNIYSGTIEGTELPVQPELGGKITELLVSEGEIINSGDIIAKLDDSQAKISLEIAKSQQAQAQAKLNDLLGGARAEEIRRLEHLVSQAKANLAALEPSLKFEEDNLAANQKLYESGAISKQVVDGQQNKLDTLKAQYQSAQASVDATQASLDQALAGYTQPTIQAQRAAVDIAAQSVKTAELGLNKLTIKSLAGGQVLYQNAEIGQVVNPGTTLVTILDPNDLWIKIYIPGAKLGQIQMGGTVSILADAYPDKTFKGQIQYISNQAEFTPKNVQTKEERTTTVYAIKITITEGKEQLKAGMPADVTLE</sequence>
<reference evidence="7" key="1">
    <citation type="submission" date="2016-11" db="EMBL/GenBank/DDBJ databases">
        <authorList>
            <person name="Varghese N."/>
            <person name="Submissions S."/>
        </authorList>
    </citation>
    <scope>NUCLEOTIDE SEQUENCE [LARGE SCALE GENOMIC DNA]</scope>
    <source>
        <strain evidence="7">DSM 15449</strain>
    </source>
</reference>
<feature type="domain" description="YknX-like beta-barrel" evidence="5">
    <location>
        <begin position="266"/>
        <end position="333"/>
    </location>
</feature>
<evidence type="ECO:0000313" key="7">
    <source>
        <dbReference type="Proteomes" id="UP000183954"/>
    </source>
</evidence>
<dbReference type="Pfam" id="PF25990">
    <property type="entry name" value="Beta-barrel_YknX"/>
    <property type="match status" value="1"/>
</dbReference>
<name>A0A1M5Y246_9FIRM</name>
<dbReference type="PRINTS" id="PR01490">
    <property type="entry name" value="RTXTOXIND"/>
</dbReference>
<dbReference type="GO" id="GO:0015562">
    <property type="term" value="F:efflux transmembrane transporter activity"/>
    <property type="evidence" value="ECO:0007669"/>
    <property type="project" value="InterPro"/>
</dbReference>
<keyword evidence="2 3" id="KW-0175">Coiled coil</keyword>
<dbReference type="Pfam" id="PF25881">
    <property type="entry name" value="HH_YBHG"/>
    <property type="match status" value="1"/>
</dbReference>
<dbReference type="Gene3D" id="2.40.30.170">
    <property type="match status" value="1"/>
</dbReference>
<feature type="domain" description="YbhG-like alpha-helical hairpin" evidence="4">
    <location>
        <begin position="73"/>
        <end position="214"/>
    </location>
</feature>
<dbReference type="InterPro" id="IPR059052">
    <property type="entry name" value="HH_YbhG-like"/>
</dbReference>
<evidence type="ECO:0000259" key="4">
    <source>
        <dbReference type="Pfam" id="PF25881"/>
    </source>
</evidence>
<dbReference type="Proteomes" id="UP000183954">
    <property type="component" value="Unassembled WGS sequence"/>
</dbReference>
<dbReference type="InterPro" id="IPR058636">
    <property type="entry name" value="Beta-barrel_YknX"/>
</dbReference>
<evidence type="ECO:0000256" key="3">
    <source>
        <dbReference type="SAM" id="Coils"/>
    </source>
</evidence>
<dbReference type="RefSeq" id="WP_073029793.1">
    <property type="nucleotide sequence ID" value="NZ_FQXJ01000007.1"/>
</dbReference>
<gene>
    <name evidence="6" type="ORF">SAMN02746098_02206</name>
</gene>
<protein>
    <submittedName>
        <fullName evidence="6">HlyD family secretion protein</fullName>
    </submittedName>
</protein>
<dbReference type="SUPFAM" id="SSF111369">
    <property type="entry name" value="HlyD-like secretion proteins"/>
    <property type="match status" value="2"/>
</dbReference>
<dbReference type="PANTHER" id="PTHR32347:SF23">
    <property type="entry name" value="BLL5650 PROTEIN"/>
    <property type="match status" value="1"/>
</dbReference>
<feature type="coiled-coil region" evidence="3">
    <location>
        <begin position="153"/>
        <end position="180"/>
    </location>
</feature>
<evidence type="ECO:0000256" key="2">
    <source>
        <dbReference type="ARBA" id="ARBA00023054"/>
    </source>
</evidence>
<dbReference type="EMBL" id="FQXJ01000007">
    <property type="protein sequence ID" value="SHI06141.1"/>
    <property type="molecule type" value="Genomic_DNA"/>
</dbReference>
<accession>A0A1M5Y246</accession>
<dbReference type="GO" id="GO:0030313">
    <property type="term" value="C:cell envelope"/>
    <property type="evidence" value="ECO:0007669"/>
    <property type="project" value="UniProtKB-SubCell"/>
</dbReference>
<evidence type="ECO:0000259" key="5">
    <source>
        <dbReference type="Pfam" id="PF25990"/>
    </source>
</evidence>
<dbReference type="Gene3D" id="1.10.287.470">
    <property type="entry name" value="Helix hairpin bin"/>
    <property type="match status" value="2"/>
</dbReference>
<dbReference type="PANTHER" id="PTHR32347">
    <property type="entry name" value="EFFLUX SYSTEM COMPONENT YKNX-RELATED"/>
    <property type="match status" value="1"/>
</dbReference>
<proteinExistence type="predicted"/>
<dbReference type="OrthoDB" id="9778236at2"/>
<dbReference type="InterPro" id="IPR050465">
    <property type="entry name" value="UPF0194_transport"/>
</dbReference>
<organism evidence="6 7">
    <name type="scientific">Desulfosporosinus lacus DSM 15449</name>
    <dbReference type="NCBI Taxonomy" id="1121420"/>
    <lineage>
        <taxon>Bacteria</taxon>
        <taxon>Bacillati</taxon>
        <taxon>Bacillota</taxon>
        <taxon>Clostridia</taxon>
        <taxon>Eubacteriales</taxon>
        <taxon>Desulfitobacteriaceae</taxon>
        <taxon>Desulfosporosinus</taxon>
    </lineage>
</organism>
<evidence type="ECO:0000256" key="1">
    <source>
        <dbReference type="ARBA" id="ARBA00004196"/>
    </source>
</evidence>
<keyword evidence="7" id="KW-1185">Reference proteome</keyword>
<dbReference type="STRING" id="1121420.SAMN02746098_02206"/>
<dbReference type="AlphaFoldDB" id="A0A1M5Y246"/>
<evidence type="ECO:0000313" key="6">
    <source>
        <dbReference type="EMBL" id="SHI06141.1"/>
    </source>
</evidence>
<dbReference type="Gene3D" id="2.40.50.100">
    <property type="match status" value="1"/>
</dbReference>